<dbReference type="Pfam" id="PF13365">
    <property type="entry name" value="Trypsin_2"/>
    <property type="match status" value="1"/>
</dbReference>
<sequence length="273" mass="30285">MPATIQEKLSWVPLKIDLRYEDVDFGIGTAFIYSMNNETFLITNYHNVTGRRPDTLKAISPDVALPNKLVLHVPTDANTDTVLPSNESKVRWKALILDLYEDDKPVWFEHPEHGHNVDAVAIPIGIDGCMLQAANSEELELEQITLRPSLDVFVLGYPRGLSGGAKFPIWKRGSIASEPDIDLDKLPKFYIDTATREGMSGSPVYAQHNGYCVPEGCTGLQDALFGEARRFVGIYSGRVGADDFQAQLGIVWKESAIQEIILGKYIGKSSFEI</sequence>
<dbReference type="InterPro" id="IPR043504">
    <property type="entry name" value="Peptidase_S1_PA_chymotrypsin"/>
</dbReference>
<reference evidence="1 2" key="1">
    <citation type="submission" date="2021-03" db="EMBL/GenBank/DDBJ databases">
        <title>Novel species identification of genus Shewanella.</title>
        <authorList>
            <person name="Liu G."/>
            <person name="Zhang Q."/>
        </authorList>
    </citation>
    <scope>NUCLEOTIDE SEQUENCE [LARGE SCALE GENOMIC DNA]</scope>
    <source>
        <strain evidence="1 2">FJAT-51800</strain>
    </source>
</reference>
<evidence type="ECO:0000313" key="1">
    <source>
        <dbReference type="EMBL" id="QSX33757.1"/>
    </source>
</evidence>
<dbReference type="Gene3D" id="2.40.10.10">
    <property type="entry name" value="Trypsin-like serine proteases"/>
    <property type="match status" value="1"/>
</dbReference>
<dbReference type="SUPFAM" id="SSF50494">
    <property type="entry name" value="Trypsin-like serine proteases"/>
    <property type="match status" value="1"/>
</dbReference>
<name>A0ABX7QRU1_9GAMM</name>
<dbReference type="EMBL" id="CP071503">
    <property type="protein sequence ID" value="QSX33757.1"/>
    <property type="molecule type" value="Genomic_DNA"/>
</dbReference>
<dbReference type="Proteomes" id="UP000662770">
    <property type="component" value="Chromosome"/>
</dbReference>
<keyword evidence="2" id="KW-1185">Reference proteome</keyword>
<proteinExistence type="predicted"/>
<organism evidence="1 2">
    <name type="scientific">Shewanella avicenniae</name>
    <dbReference type="NCBI Taxonomy" id="2814294"/>
    <lineage>
        <taxon>Bacteria</taxon>
        <taxon>Pseudomonadati</taxon>
        <taxon>Pseudomonadota</taxon>
        <taxon>Gammaproteobacteria</taxon>
        <taxon>Alteromonadales</taxon>
        <taxon>Shewanellaceae</taxon>
        <taxon>Shewanella</taxon>
    </lineage>
</organism>
<evidence type="ECO:0000313" key="2">
    <source>
        <dbReference type="Proteomes" id="UP000662770"/>
    </source>
</evidence>
<accession>A0ABX7QRU1</accession>
<protein>
    <submittedName>
        <fullName evidence="1">Trypsin-like peptidase domain-containing protein</fullName>
    </submittedName>
</protein>
<gene>
    <name evidence="1" type="ORF">JYB87_00430</name>
</gene>
<dbReference type="InterPro" id="IPR009003">
    <property type="entry name" value="Peptidase_S1_PA"/>
</dbReference>
<dbReference type="RefSeq" id="WP_207354968.1">
    <property type="nucleotide sequence ID" value="NZ_CP071503.1"/>
</dbReference>